<reference evidence="1" key="1">
    <citation type="submission" date="2014-05" db="EMBL/GenBank/DDBJ databases">
        <title>The transcriptome of the halophilic microalga Tetraselmis sp. GSL018 isolated from the Great Salt Lake, Utah.</title>
        <authorList>
            <person name="Jinkerson R.E."/>
            <person name="D'Adamo S."/>
            <person name="Posewitz M.C."/>
        </authorList>
    </citation>
    <scope>NUCLEOTIDE SEQUENCE</scope>
    <source>
        <strain evidence="1">GSL018</strain>
    </source>
</reference>
<dbReference type="EMBL" id="GBEZ01006925">
    <property type="protein sequence ID" value="JAC78499.1"/>
    <property type="molecule type" value="Transcribed_RNA"/>
</dbReference>
<evidence type="ECO:0000313" key="1">
    <source>
        <dbReference type="EMBL" id="JAC78499.1"/>
    </source>
</evidence>
<proteinExistence type="predicted"/>
<accession>A0A061S657</accession>
<name>A0A061S657_9CHLO</name>
<gene>
    <name evidence="1" type="ORF">TSPGSL018_14955</name>
</gene>
<sequence length="120" mass="13072">MARQLSTLRKALNLRQAASYFPVTYSSRVSQSPREGLQDISSLVNCAQAQKLTAIPSSSVPGSHLCAQPSDKYCEHLAFSRANLDVGSMLSPTSSNIGIAEWRRSSSDVLYLFDEDDDGT</sequence>
<organism evidence="1">
    <name type="scientific">Tetraselmis sp. GSL018</name>
    <dbReference type="NCBI Taxonomy" id="582737"/>
    <lineage>
        <taxon>Eukaryota</taxon>
        <taxon>Viridiplantae</taxon>
        <taxon>Chlorophyta</taxon>
        <taxon>core chlorophytes</taxon>
        <taxon>Chlorodendrophyceae</taxon>
        <taxon>Chlorodendrales</taxon>
        <taxon>Chlorodendraceae</taxon>
        <taxon>Tetraselmis</taxon>
    </lineage>
</organism>
<protein>
    <submittedName>
        <fullName evidence="1">Uncharacterized protein</fullName>
    </submittedName>
</protein>
<dbReference type="AlphaFoldDB" id="A0A061S657"/>